<evidence type="ECO:0000313" key="1">
    <source>
        <dbReference type="EMBL" id="SNS50663.1"/>
    </source>
</evidence>
<dbReference type="EMBL" id="FZOW01000003">
    <property type="protein sequence ID" value="SNS50663.1"/>
    <property type="molecule type" value="Genomic_DNA"/>
</dbReference>
<keyword evidence="2" id="KW-1185">Reference proteome</keyword>
<gene>
    <name evidence="1" type="ORF">SAMN05421642_10354</name>
</gene>
<dbReference type="RefSeq" id="WP_176444165.1">
    <property type="nucleotide sequence ID" value="NZ_FZOW01000003.1"/>
</dbReference>
<name>A0A239F310_9NOCA</name>
<dbReference type="AlphaFoldDB" id="A0A239F310"/>
<proteinExistence type="predicted"/>
<evidence type="ECO:0008006" key="3">
    <source>
        <dbReference type="Google" id="ProtNLM"/>
    </source>
</evidence>
<organism evidence="1 2">
    <name type="scientific">Rhodococcoides kyotonense</name>
    <dbReference type="NCBI Taxonomy" id="398843"/>
    <lineage>
        <taxon>Bacteria</taxon>
        <taxon>Bacillati</taxon>
        <taxon>Actinomycetota</taxon>
        <taxon>Actinomycetes</taxon>
        <taxon>Mycobacteriales</taxon>
        <taxon>Nocardiaceae</taxon>
        <taxon>Rhodococcoides</taxon>
    </lineage>
</organism>
<evidence type="ECO:0000313" key="2">
    <source>
        <dbReference type="Proteomes" id="UP000198327"/>
    </source>
</evidence>
<protein>
    <recommendedName>
        <fullName evidence="3">DUF3800 domain-containing protein</fullName>
    </recommendedName>
</protein>
<dbReference type="InterPro" id="IPR024524">
    <property type="entry name" value="DUF3800"/>
</dbReference>
<accession>A0A239F310</accession>
<sequence length="280" mass="31259">MRLYYFDDSGDRANDPTKPYFVMGGFGIDADDLPKMQQVVRNAAVSYGFPLSYPSELKFSQVGRSKDNKPNKPHWMIRAGLTEAARRRALVYSCLRALVSIPSVKVIVIAVDQSKTWGSSSPIMHAVKPLFERINHDCGDHSTQGLVFFDEEQADDKALRQATRLGSFYMPFDRIIESISFMPSDESVGVQMADLVAGAFGRYMNTSDPGYARLLWPHLRRSAGGLVHGYGIKLFPRGHCPEMTAQPVPWPPADRKVYEYECGAQGQSVMWMPSGEPVVV</sequence>
<dbReference type="Pfam" id="PF12686">
    <property type="entry name" value="DUF3800"/>
    <property type="match status" value="1"/>
</dbReference>
<dbReference type="Proteomes" id="UP000198327">
    <property type="component" value="Unassembled WGS sequence"/>
</dbReference>
<reference evidence="2" key="1">
    <citation type="submission" date="2017-06" db="EMBL/GenBank/DDBJ databases">
        <authorList>
            <person name="Varghese N."/>
            <person name="Submissions S."/>
        </authorList>
    </citation>
    <scope>NUCLEOTIDE SEQUENCE [LARGE SCALE GENOMIC DNA]</scope>
    <source>
        <strain evidence="2">JCM 23211</strain>
    </source>
</reference>